<gene>
    <name evidence="2" type="ORF">Glove_437g28</name>
</gene>
<dbReference type="Pfam" id="PF10961">
    <property type="entry name" value="SelK_SelG"/>
    <property type="match status" value="1"/>
</dbReference>
<proteinExistence type="predicted"/>
<dbReference type="EMBL" id="PQFF01000385">
    <property type="protein sequence ID" value="RHZ53788.1"/>
    <property type="molecule type" value="Genomic_DNA"/>
</dbReference>
<dbReference type="Proteomes" id="UP000266861">
    <property type="component" value="Unassembled WGS sequence"/>
</dbReference>
<evidence type="ECO:0000256" key="1">
    <source>
        <dbReference type="SAM" id="Phobius"/>
    </source>
</evidence>
<keyword evidence="1" id="KW-0812">Transmembrane</keyword>
<reference evidence="2 3" key="1">
    <citation type="submission" date="2018-08" db="EMBL/GenBank/DDBJ databases">
        <title>Genome and evolution of the arbuscular mycorrhizal fungus Diversispora epigaea (formerly Glomus versiforme) and its bacterial endosymbionts.</title>
        <authorList>
            <person name="Sun X."/>
            <person name="Fei Z."/>
            <person name="Harrison M."/>
        </authorList>
    </citation>
    <scope>NUCLEOTIDE SEQUENCE [LARGE SCALE GENOMIC DNA]</scope>
    <source>
        <strain evidence="2 3">IT104</strain>
    </source>
</reference>
<evidence type="ECO:0008006" key="4">
    <source>
        <dbReference type="Google" id="ProtNLM"/>
    </source>
</evidence>
<keyword evidence="3" id="KW-1185">Reference proteome</keyword>
<keyword evidence="1" id="KW-0472">Membrane</keyword>
<feature type="transmembrane region" description="Helical" evidence="1">
    <location>
        <begin position="20"/>
        <end position="39"/>
    </location>
</feature>
<evidence type="ECO:0000313" key="3">
    <source>
        <dbReference type="Proteomes" id="UP000266861"/>
    </source>
</evidence>
<comment type="caution">
    <text evidence="2">The sequence shown here is derived from an EMBL/GenBank/DDBJ whole genome shotgun (WGS) entry which is preliminary data.</text>
</comment>
<dbReference type="AlphaFoldDB" id="A0A397GVV0"/>
<dbReference type="InterPro" id="IPR024491">
    <property type="entry name" value="Se_SelK/SelG"/>
</dbReference>
<dbReference type="OrthoDB" id="10555323at2759"/>
<sequence length="78" mass="8704">MTKYISSDGTVRENRTVARIVKDFFWSIYTFIAFFFYSLTSPNVTAEDLRSGGSGPKIGRIPPGEKKTYHQTICGSCG</sequence>
<organism evidence="2 3">
    <name type="scientific">Diversispora epigaea</name>
    <dbReference type="NCBI Taxonomy" id="1348612"/>
    <lineage>
        <taxon>Eukaryota</taxon>
        <taxon>Fungi</taxon>
        <taxon>Fungi incertae sedis</taxon>
        <taxon>Mucoromycota</taxon>
        <taxon>Glomeromycotina</taxon>
        <taxon>Glomeromycetes</taxon>
        <taxon>Diversisporales</taxon>
        <taxon>Diversisporaceae</taxon>
        <taxon>Diversispora</taxon>
    </lineage>
</organism>
<name>A0A397GVV0_9GLOM</name>
<accession>A0A397GVV0</accession>
<evidence type="ECO:0000313" key="2">
    <source>
        <dbReference type="EMBL" id="RHZ53788.1"/>
    </source>
</evidence>
<protein>
    <recommendedName>
        <fullName evidence="4">Selenoprotein K</fullName>
    </recommendedName>
</protein>
<keyword evidence="1" id="KW-1133">Transmembrane helix</keyword>